<dbReference type="Gene3D" id="1.10.10.160">
    <property type="match status" value="1"/>
</dbReference>
<dbReference type="InterPro" id="IPR027417">
    <property type="entry name" value="P-loop_NTPase"/>
</dbReference>
<evidence type="ECO:0000256" key="4">
    <source>
        <dbReference type="ARBA" id="ARBA00022840"/>
    </source>
</evidence>
<gene>
    <name evidence="5" type="ordered locus">Cyast_1824</name>
</gene>
<dbReference type="GO" id="GO:0004386">
    <property type="term" value="F:helicase activity"/>
    <property type="evidence" value="ECO:0007669"/>
    <property type="project" value="UniProtKB-KW"/>
</dbReference>
<proteinExistence type="predicted"/>
<dbReference type="EMBL" id="CP003940">
    <property type="protein sequence ID" value="AFZ47780.1"/>
    <property type="molecule type" value="Genomic_DNA"/>
</dbReference>
<dbReference type="Proteomes" id="UP000010483">
    <property type="component" value="Chromosome"/>
</dbReference>
<keyword evidence="4" id="KW-0067">ATP-binding</keyword>
<evidence type="ECO:0000313" key="5">
    <source>
        <dbReference type="EMBL" id="AFZ47780.1"/>
    </source>
</evidence>
<keyword evidence="1" id="KW-0547">Nucleotide-binding</keyword>
<evidence type="ECO:0000256" key="2">
    <source>
        <dbReference type="ARBA" id="ARBA00022801"/>
    </source>
</evidence>
<dbReference type="Gene3D" id="1.25.40.470">
    <property type="match status" value="1"/>
</dbReference>
<dbReference type="PANTHER" id="PTHR21529:SF4">
    <property type="entry name" value="TPR AND ANKYRIN REPEAT-CONTAINING PROTEIN 1"/>
    <property type="match status" value="1"/>
</dbReference>
<dbReference type="PANTHER" id="PTHR21529">
    <property type="entry name" value="MAMMARY TURMOR VIRUS RECEPTOR HOMOLOG 1, 2 MTVR1, 2"/>
    <property type="match status" value="1"/>
</dbReference>
<sequence>MDILFSFSCWNQINKLNYHESNNLLNIIRETITANIEPQKISEYLTNNQPLIINLRIDENNHLIGILLPLPKVIKLIGFSSETELDLERYSYHSKTIDIDQDLNDIITKIHGNFQLSNHAISSITIEENDFYLRNLTLNNFNNSSIILSTQQKEFLDKNNTLPILLSGNQGTGKTTISLYHALSKIVKNQNNPEYKIVYLTSTQSEQKQVKNIVKTLNKTTPKNLVIKDYQSFTKNFATENELKTKHQFFAQRQITEYKFKEQFCQENNLSNIDINLLWQEIKQLIKGSHKSLKNSQGLITLNDYLAFKHQSLFSLDTDFNQVYEVASQYQQWLENNNYWDQIDLVQHILKKLPDNYSGTYNAIYIDDIDRLSEIEIQLIFKLLKIENKQEYIPQLFITGEDNSHLIRGHFNWGRVKKIALEEYLKSPQWIKIRPSLEPKYFNCSFSTTDKINYLLNCIVNLALRDEAKEEVVFHNQLSWIKSHYKPLIVSTTETEILSQGDRFSGSHSIIVKTAREKEKLANVFPKDSERILLVNEINDLQFDQVLIWNFFENIEDIFQQNRDFQRNFYQDLFVAIKSAKKRIYFYDQFNNSFWNQDEISNLVELGYPTELGEFFSGDREEDIDVVIDNYLYTGSYKAYKICSQIYFQANDILGAARIEALLEEVKGNWGQAGDIWNKLQIFDEAIRCWNEVDGKLWEAKWATTKRENWSQRGLYFEQKRDFDLANFCYDKAKDFAGKLRCLEANNDWEIAGDKCQEKELLSQAQKYYELADKYYQSKGQFQSAVKMWTRLERLDKVALIWENLEQWEKAGNCWQKQGNIQRAADCWQKAQKWSEAQKCWLELGKWNNLGLSYESQGQWVSAAQIWQKEGNLQRAGFCYQNANEWALAEDLWRKLEYWGYVAIALQQQKKWQEAAQMWEKTSPYELQALCYERLENWEKAKEAWLKANKWSQSIICAEKEEKWEEAAESWENLGEWQSAGKAWEKAGEIEKAALCYEQGNFWGEAEECWRQLEDESAIAITLEKQEKWALAGEIWQELGEWKSAGKAWEKAGDIEKAALIYETGNHWREAEECWRLLGNEAKTEAAATKQGTWVAAAHDWLKSNQIEQAALCYEKCQDWERAEKYWQQAKNWEKLAQVSEQQNKWQQAAQAHLKDDHPEKAALCYETLEDWQKAEECWRKAWKWEQLARVCEQQQKWKEAADAWMKADNLEKAVNYYEKIQDWESAEECWRQLSNWERLAIVCENQAKWEEAAQLWTFLNNWQKAALACLAMDDVETAIKYYEKGNYTEEADKLRKNN</sequence>
<dbReference type="eggNOG" id="COG0457">
    <property type="taxonomic scope" value="Bacteria"/>
</dbReference>
<dbReference type="BioCyc" id="CSTA292563:G1353-1833-MONOMER"/>
<dbReference type="STRING" id="292563.Cyast_1824"/>
<evidence type="ECO:0000256" key="1">
    <source>
        <dbReference type="ARBA" id="ARBA00022741"/>
    </source>
</evidence>
<dbReference type="InterPro" id="IPR011990">
    <property type="entry name" value="TPR-like_helical_dom_sf"/>
</dbReference>
<dbReference type="Gene3D" id="1.25.40.10">
    <property type="entry name" value="Tetratricopeptide repeat domain"/>
    <property type="match status" value="3"/>
</dbReference>
<dbReference type="GO" id="GO:0016787">
    <property type="term" value="F:hydrolase activity"/>
    <property type="evidence" value="ECO:0007669"/>
    <property type="project" value="UniProtKB-KW"/>
</dbReference>
<evidence type="ECO:0000313" key="6">
    <source>
        <dbReference type="Proteomes" id="UP000010483"/>
    </source>
</evidence>
<keyword evidence="3" id="KW-0347">Helicase</keyword>
<keyword evidence="6" id="KW-1185">Reference proteome</keyword>
<dbReference type="eggNOG" id="COG0210">
    <property type="taxonomic scope" value="Bacteria"/>
</dbReference>
<dbReference type="GO" id="GO:0005524">
    <property type="term" value="F:ATP binding"/>
    <property type="evidence" value="ECO:0007669"/>
    <property type="project" value="UniProtKB-KW"/>
</dbReference>
<dbReference type="KEGG" id="csn:Cyast_1824"/>
<name>K9YMZ9_CYASC</name>
<accession>K9YMZ9</accession>
<dbReference type="SUPFAM" id="SSF52540">
    <property type="entry name" value="P-loop containing nucleoside triphosphate hydrolases"/>
    <property type="match status" value="1"/>
</dbReference>
<evidence type="ECO:0000256" key="3">
    <source>
        <dbReference type="ARBA" id="ARBA00022806"/>
    </source>
</evidence>
<dbReference type="InterPro" id="IPR039904">
    <property type="entry name" value="TRANK1"/>
</dbReference>
<dbReference type="HOGENOM" id="CLU_261594_0_0_3"/>
<protein>
    <submittedName>
        <fullName evidence="5">Tetratricopeptide TPR_1 repeat-containing protein</fullName>
    </submittedName>
</protein>
<keyword evidence="2" id="KW-0378">Hydrolase</keyword>
<dbReference type="SUPFAM" id="SSF48452">
    <property type="entry name" value="TPR-like"/>
    <property type="match status" value="3"/>
</dbReference>
<reference evidence="6" key="1">
    <citation type="journal article" date="2013" name="Proc. Natl. Acad. Sci. U.S.A.">
        <title>Improving the coverage of the cyanobacterial phylum using diversity-driven genome sequencing.</title>
        <authorList>
            <person name="Shih P.M."/>
            <person name="Wu D."/>
            <person name="Latifi A."/>
            <person name="Axen S.D."/>
            <person name="Fewer D.P."/>
            <person name="Talla E."/>
            <person name="Calteau A."/>
            <person name="Cai F."/>
            <person name="Tandeau de Marsac N."/>
            <person name="Rippka R."/>
            <person name="Herdman M."/>
            <person name="Sivonen K."/>
            <person name="Coursin T."/>
            <person name="Laurent T."/>
            <person name="Goodwin L."/>
            <person name="Nolan M."/>
            <person name="Davenport K.W."/>
            <person name="Han C.S."/>
            <person name="Rubin E.M."/>
            <person name="Eisen J.A."/>
            <person name="Woyke T."/>
            <person name="Gugger M."/>
            <person name="Kerfeld C.A."/>
        </authorList>
    </citation>
    <scope>NUCLEOTIDE SEQUENCE [LARGE SCALE GENOMIC DNA]</scope>
    <source>
        <strain evidence="6">ATCC 29140 / PCC 7202</strain>
    </source>
</reference>
<organism evidence="5 6">
    <name type="scientific">Cyanobacterium stanieri (strain ATCC 29140 / PCC 7202)</name>
    <dbReference type="NCBI Taxonomy" id="292563"/>
    <lineage>
        <taxon>Bacteria</taxon>
        <taxon>Bacillati</taxon>
        <taxon>Cyanobacteriota</taxon>
        <taxon>Cyanophyceae</taxon>
        <taxon>Oscillatoriophycideae</taxon>
        <taxon>Chroococcales</taxon>
        <taxon>Geminocystaceae</taxon>
        <taxon>Cyanobacterium</taxon>
    </lineage>
</organism>
<dbReference type="Gene3D" id="3.40.50.300">
    <property type="entry name" value="P-loop containing nucleotide triphosphate hydrolases"/>
    <property type="match status" value="1"/>
</dbReference>
<dbReference type="InterPro" id="IPR013986">
    <property type="entry name" value="DExx_box_DNA_helicase_dom_sf"/>
</dbReference>